<accession>A0A1H7SS94</accession>
<keyword evidence="3" id="KW-0145">Chemotaxis</keyword>
<dbReference type="Proteomes" id="UP000198807">
    <property type="component" value="Unassembled WGS sequence"/>
</dbReference>
<evidence type="ECO:0000256" key="9">
    <source>
        <dbReference type="PROSITE-ProRule" id="PRU00284"/>
    </source>
</evidence>
<dbReference type="InterPro" id="IPR033480">
    <property type="entry name" value="sCache_2"/>
</dbReference>
<feature type="region of interest" description="Disordered" evidence="10">
    <location>
        <begin position="316"/>
        <end position="339"/>
    </location>
</feature>
<dbReference type="SMART" id="SM00283">
    <property type="entry name" value="MA"/>
    <property type="match status" value="1"/>
</dbReference>
<evidence type="ECO:0000313" key="13">
    <source>
        <dbReference type="EMBL" id="SEL75249.1"/>
    </source>
</evidence>
<feature type="transmembrane region" description="Helical" evidence="11">
    <location>
        <begin position="12"/>
        <end position="30"/>
    </location>
</feature>
<dbReference type="GO" id="GO:0007165">
    <property type="term" value="P:signal transduction"/>
    <property type="evidence" value="ECO:0007669"/>
    <property type="project" value="UniProtKB-KW"/>
</dbReference>
<dbReference type="Pfam" id="PF17200">
    <property type="entry name" value="sCache_2"/>
    <property type="match status" value="1"/>
</dbReference>
<feature type="transmembrane region" description="Helical" evidence="11">
    <location>
        <begin position="190"/>
        <end position="208"/>
    </location>
</feature>
<dbReference type="PANTHER" id="PTHR43531">
    <property type="entry name" value="PROTEIN ICFG"/>
    <property type="match status" value="1"/>
</dbReference>
<sequence>MRQMTTTKKLWGSLGIIWVAMLVLVGWGAWENRQTMLEERRNALGDYVDMAMNVIRDHAERSEKGELTQDEAQRMAASTVREMTYDQGRGYIYIFNGDYELLAHPRLPVGTSVADFQNEEGRYLFREFVEDVQTDDGVVNYLWAHASEEDAVAEKSSLNTLFEEWGWYVGTGVYIDDINAAFMAGLTRSLLALLGIGIPVSLLMGLVIRGVTRRLGGDPHYAAEMVRHIAEGNLSHAIRLRDDDRESLLFDIERMRASLAGTIGDIHRSADEVNEVVEEIGAGNDELATRTEQQAASLAETASSMEQLTATVKQNAEHSGKARELAGETASNAARGHDSMERVEASMSGINESAGQMSTIVDTIDSIAFQTNILALNASVEAARAGEHGRGFAVVAEEVRKLASRSSEAAQEIKALIETSDGKVVEGTRMVKETGEIIEIMVTDIQQLSTLIGEISSASEEQSHGIEQVNEAVSQMDRMTQQNAGLVEEHSGASQRLIAQSHQLRDHVARFNITIAGQRPKASGYAAASKESKEQPQATHHPRREMADA</sequence>
<evidence type="ECO:0000313" key="14">
    <source>
        <dbReference type="Proteomes" id="UP000198807"/>
    </source>
</evidence>
<feature type="compositionally biased region" description="Basic and acidic residues" evidence="10">
    <location>
        <begin position="316"/>
        <end position="326"/>
    </location>
</feature>
<dbReference type="EMBL" id="FOBC01000015">
    <property type="protein sequence ID" value="SEL75249.1"/>
    <property type="molecule type" value="Genomic_DNA"/>
</dbReference>
<keyword evidence="2" id="KW-1003">Cell membrane</keyword>
<dbReference type="CDD" id="cd11386">
    <property type="entry name" value="MCP_signal"/>
    <property type="match status" value="1"/>
</dbReference>
<evidence type="ECO:0000259" key="12">
    <source>
        <dbReference type="PROSITE" id="PS50111"/>
    </source>
</evidence>
<dbReference type="SUPFAM" id="SSF58104">
    <property type="entry name" value="Methyl-accepting chemotaxis protein (MCP) signaling domain"/>
    <property type="match status" value="1"/>
</dbReference>
<evidence type="ECO:0000256" key="4">
    <source>
        <dbReference type="ARBA" id="ARBA00022692"/>
    </source>
</evidence>
<organism evidence="13 14">
    <name type="scientific">Halomonas daqiaonensis</name>
    <dbReference type="NCBI Taxonomy" id="650850"/>
    <lineage>
        <taxon>Bacteria</taxon>
        <taxon>Pseudomonadati</taxon>
        <taxon>Pseudomonadota</taxon>
        <taxon>Gammaproteobacteria</taxon>
        <taxon>Oceanospirillales</taxon>
        <taxon>Halomonadaceae</taxon>
        <taxon>Halomonas</taxon>
    </lineage>
</organism>
<dbReference type="GO" id="GO:0005886">
    <property type="term" value="C:plasma membrane"/>
    <property type="evidence" value="ECO:0007669"/>
    <property type="project" value="UniProtKB-SubCell"/>
</dbReference>
<proteinExistence type="inferred from homology"/>
<evidence type="ECO:0000256" key="6">
    <source>
        <dbReference type="ARBA" id="ARBA00023136"/>
    </source>
</evidence>
<reference evidence="14" key="1">
    <citation type="submission" date="2016-10" db="EMBL/GenBank/DDBJ databases">
        <authorList>
            <person name="Varghese N."/>
            <person name="Submissions S."/>
        </authorList>
    </citation>
    <scope>NUCLEOTIDE SEQUENCE [LARGE SCALE GENOMIC DNA]</scope>
    <source>
        <strain evidence="14">CGMCC 1.9150</strain>
    </source>
</reference>
<evidence type="ECO:0000256" key="10">
    <source>
        <dbReference type="SAM" id="MobiDB-lite"/>
    </source>
</evidence>
<gene>
    <name evidence="13" type="ORF">SAMN04488129_11562</name>
</gene>
<dbReference type="SMART" id="SM01049">
    <property type="entry name" value="Cache_2"/>
    <property type="match status" value="1"/>
</dbReference>
<protein>
    <submittedName>
        <fullName evidence="13">Methyl-accepting chemotaxis sensory transducer with Cache sensor</fullName>
    </submittedName>
</protein>
<dbReference type="PROSITE" id="PS50111">
    <property type="entry name" value="CHEMOTAXIS_TRANSDUC_2"/>
    <property type="match status" value="1"/>
</dbReference>
<dbReference type="GO" id="GO:0006935">
    <property type="term" value="P:chemotaxis"/>
    <property type="evidence" value="ECO:0007669"/>
    <property type="project" value="UniProtKB-KW"/>
</dbReference>
<name>A0A1H7SS94_9GAMM</name>
<dbReference type="Gene3D" id="1.10.287.950">
    <property type="entry name" value="Methyl-accepting chemotaxis protein"/>
    <property type="match status" value="1"/>
</dbReference>
<dbReference type="AlphaFoldDB" id="A0A1H7SS94"/>
<evidence type="ECO:0000256" key="5">
    <source>
        <dbReference type="ARBA" id="ARBA00022989"/>
    </source>
</evidence>
<dbReference type="FunFam" id="1.10.287.950:FF:000001">
    <property type="entry name" value="Methyl-accepting chemotaxis sensory transducer"/>
    <property type="match status" value="1"/>
</dbReference>
<dbReference type="InterPro" id="IPR004089">
    <property type="entry name" value="MCPsignal_dom"/>
</dbReference>
<comment type="similarity">
    <text evidence="8">Belongs to the methyl-accepting chemotaxis (MCP) protein family.</text>
</comment>
<dbReference type="OrthoDB" id="2489132at2"/>
<evidence type="ECO:0000256" key="2">
    <source>
        <dbReference type="ARBA" id="ARBA00022475"/>
    </source>
</evidence>
<evidence type="ECO:0000256" key="3">
    <source>
        <dbReference type="ARBA" id="ARBA00022500"/>
    </source>
</evidence>
<keyword evidence="4 11" id="KW-0812">Transmembrane</keyword>
<feature type="domain" description="Methyl-accepting transducer" evidence="12">
    <location>
        <begin position="269"/>
        <end position="498"/>
    </location>
</feature>
<dbReference type="InterPro" id="IPR051310">
    <property type="entry name" value="MCP_chemotaxis"/>
</dbReference>
<dbReference type="Gene3D" id="3.30.450.20">
    <property type="entry name" value="PAS domain"/>
    <property type="match status" value="1"/>
</dbReference>
<dbReference type="STRING" id="650850.SAMN04488129_11562"/>
<evidence type="ECO:0000256" key="1">
    <source>
        <dbReference type="ARBA" id="ARBA00004651"/>
    </source>
</evidence>
<keyword evidence="14" id="KW-1185">Reference proteome</keyword>
<keyword evidence="6 11" id="KW-0472">Membrane</keyword>
<keyword evidence="5 11" id="KW-1133">Transmembrane helix</keyword>
<dbReference type="PANTHER" id="PTHR43531:SF11">
    <property type="entry name" value="METHYL-ACCEPTING CHEMOTAXIS PROTEIN 3"/>
    <property type="match status" value="1"/>
</dbReference>
<keyword evidence="7 9" id="KW-0807">Transducer</keyword>
<dbReference type="Pfam" id="PF00015">
    <property type="entry name" value="MCPsignal"/>
    <property type="match status" value="1"/>
</dbReference>
<feature type="region of interest" description="Disordered" evidence="10">
    <location>
        <begin position="519"/>
        <end position="549"/>
    </location>
</feature>
<comment type="subcellular location">
    <subcellularLocation>
        <location evidence="1">Cell membrane</location>
        <topology evidence="1">Multi-pass membrane protein</topology>
    </subcellularLocation>
</comment>
<evidence type="ECO:0000256" key="11">
    <source>
        <dbReference type="SAM" id="Phobius"/>
    </source>
</evidence>
<dbReference type="RefSeq" id="WP_089714223.1">
    <property type="nucleotide sequence ID" value="NZ_FOBC01000015.1"/>
</dbReference>
<evidence type="ECO:0000256" key="7">
    <source>
        <dbReference type="ARBA" id="ARBA00023224"/>
    </source>
</evidence>
<evidence type="ECO:0000256" key="8">
    <source>
        <dbReference type="ARBA" id="ARBA00029447"/>
    </source>
</evidence>